<feature type="compositionally biased region" description="Basic and acidic residues" evidence="1">
    <location>
        <begin position="114"/>
        <end position="125"/>
    </location>
</feature>
<sequence length="335" mass="36870">MRRTIALFLAASVLGLTWARSDLPPAPMGPRPELGVKPMALPSAEVLARQLGPFALEGAWQIVSSHEEVYGYSALTVRPDGVLLAFSDGGKVLAFSPPGARPQPPRTSSVKLADSGREKSSRDVESATWDPVSGRFWLGLEGTNRIVRLSPEMRETGRIAPPAMRRWGPNSGAEAMARLHDGRFVAIREVTSSWIEGRSHEALLFAGDPIENPEPAHFRLDGPDAFSVVDMAELPDGRALILMRRLVWPMPMRFAGRIVIADTARIRPGAVWHSVPLASLESPLPVDNFEAIAVQPRADGRIVVWLMSDDNNWRVLQRTLLWKLSVDPAQLPWPK</sequence>
<dbReference type="RefSeq" id="WP_379488906.1">
    <property type="nucleotide sequence ID" value="NZ_JBHLWK010000025.1"/>
</dbReference>
<dbReference type="Pfam" id="PF13449">
    <property type="entry name" value="Phytase-like"/>
    <property type="match status" value="1"/>
</dbReference>
<comment type="caution">
    <text evidence="4">The sequence shown here is derived from an EMBL/GenBank/DDBJ whole genome shotgun (WGS) entry which is preliminary data.</text>
</comment>
<protein>
    <submittedName>
        <fullName evidence="4">Esterase-like activity of phytase family protein</fullName>
    </submittedName>
</protein>
<evidence type="ECO:0000256" key="1">
    <source>
        <dbReference type="SAM" id="MobiDB-lite"/>
    </source>
</evidence>
<evidence type="ECO:0000259" key="3">
    <source>
        <dbReference type="Pfam" id="PF13449"/>
    </source>
</evidence>
<name>A0ABV6D0Z4_9SPHN</name>
<feature type="domain" description="Phytase-like" evidence="3">
    <location>
        <begin position="69"/>
        <end position="311"/>
    </location>
</feature>
<accession>A0ABV6D0Z4</accession>
<dbReference type="InterPro" id="IPR014567">
    <property type="entry name" value="UCP031900"/>
</dbReference>
<feature type="chain" id="PRO_5046437337" evidence="2">
    <location>
        <begin position="20"/>
        <end position="335"/>
    </location>
</feature>
<dbReference type="SUPFAM" id="SSF63829">
    <property type="entry name" value="Calcium-dependent phosphotriesterase"/>
    <property type="match status" value="1"/>
</dbReference>
<dbReference type="InterPro" id="IPR027372">
    <property type="entry name" value="Phytase-like_dom"/>
</dbReference>
<evidence type="ECO:0000313" key="4">
    <source>
        <dbReference type="EMBL" id="MFC0206286.1"/>
    </source>
</evidence>
<keyword evidence="5" id="KW-1185">Reference proteome</keyword>
<reference evidence="4 5" key="1">
    <citation type="submission" date="2024-09" db="EMBL/GenBank/DDBJ databases">
        <authorList>
            <person name="Sun Q."/>
            <person name="Mori K."/>
        </authorList>
    </citation>
    <scope>NUCLEOTIDE SEQUENCE [LARGE SCALE GENOMIC DNA]</scope>
    <source>
        <strain evidence="4 5">CCM 7706</strain>
    </source>
</reference>
<keyword evidence="2" id="KW-0732">Signal</keyword>
<proteinExistence type="predicted"/>
<organism evidence="4 5">
    <name type="scientific">Novosphingobium soli</name>
    <dbReference type="NCBI Taxonomy" id="574956"/>
    <lineage>
        <taxon>Bacteria</taxon>
        <taxon>Pseudomonadati</taxon>
        <taxon>Pseudomonadota</taxon>
        <taxon>Alphaproteobacteria</taxon>
        <taxon>Sphingomonadales</taxon>
        <taxon>Sphingomonadaceae</taxon>
        <taxon>Novosphingobium</taxon>
    </lineage>
</organism>
<evidence type="ECO:0000313" key="5">
    <source>
        <dbReference type="Proteomes" id="UP001589798"/>
    </source>
</evidence>
<feature type="region of interest" description="Disordered" evidence="1">
    <location>
        <begin position="95"/>
        <end position="125"/>
    </location>
</feature>
<dbReference type="PIRSF" id="PIRSF031900">
    <property type="entry name" value="UCP031900"/>
    <property type="match status" value="1"/>
</dbReference>
<evidence type="ECO:0000256" key="2">
    <source>
        <dbReference type="SAM" id="SignalP"/>
    </source>
</evidence>
<dbReference type="EMBL" id="JBHLWK010000025">
    <property type="protein sequence ID" value="MFC0206286.1"/>
    <property type="molecule type" value="Genomic_DNA"/>
</dbReference>
<dbReference type="Proteomes" id="UP001589798">
    <property type="component" value="Unassembled WGS sequence"/>
</dbReference>
<gene>
    <name evidence="4" type="ORF">ACFFJC_18625</name>
</gene>
<feature type="signal peptide" evidence="2">
    <location>
        <begin position="1"/>
        <end position="19"/>
    </location>
</feature>